<dbReference type="PANTHER" id="PTHR33332">
    <property type="entry name" value="REVERSE TRANSCRIPTASE DOMAIN-CONTAINING PROTEIN"/>
    <property type="match status" value="1"/>
</dbReference>
<dbReference type="EMBL" id="WHWB01034717">
    <property type="protein sequence ID" value="KAJ7405282.1"/>
    <property type="molecule type" value="Genomic_DNA"/>
</dbReference>
<accession>A0ABQ9CM60</accession>
<keyword evidence="2" id="KW-1185">Reference proteome</keyword>
<name>A0ABQ9CM60_9PASS</name>
<dbReference type="Proteomes" id="UP001145742">
    <property type="component" value="Unassembled WGS sequence"/>
</dbReference>
<organism evidence="1 2">
    <name type="scientific">Willisornis vidua</name>
    <name type="common">Xingu scale-backed antbird</name>
    <dbReference type="NCBI Taxonomy" id="1566151"/>
    <lineage>
        <taxon>Eukaryota</taxon>
        <taxon>Metazoa</taxon>
        <taxon>Chordata</taxon>
        <taxon>Craniata</taxon>
        <taxon>Vertebrata</taxon>
        <taxon>Euteleostomi</taxon>
        <taxon>Archelosauria</taxon>
        <taxon>Archosauria</taxon>
        <taxon>Dinosauria</taxon>
        <taxon>Saurischia</taxon>
        <taxon>Theropoda</taxon>
        <taxon>Coelurosauria</taxon>
        <taxon>Aves</taxon>
        <taxon>Neognathae</taxon>
        <taxon>Neoaves</taxon>
        <taxon>Telluraves</taxon>
        <taxon>Australaves</taxon>
        <taxon>Passeriformes</taxon>
        <taxon>Thamnophilidae</taxon>
        <taxon>Willisornis</taxon>
    </lineage>
</organism>
<comment type="caution">
    <text evidence="1">The sequence shown here is derived from an EMBL/GenBank/DDBJ whole genome shotgun (WGS) entry which is preliminary data.</text>
</comment>
<evidence type="ECO:0000313" key="1">
    <source>
        <dbReference type="EMBL" id="KAJ7405282.1"/>
    </source>
</evidence>
<evidence type="ECO:0000313" key="2">
    <source>
        <dbReference type="Proteomes" id="UP001145742"/>
    </source>
</evidence>
<sequence length="131" mass="15076">MSQQCAQVVKKANGILVCIRNSVTSRTREVILPLHSALVRPRLEYCGQFWASQFKDTEVLEKVQRRATRLVKRLKSKFYEERLRELGLFRLEKRRLGRDLIALYNYVKGGCSQLGVGLLFQATSSKTRGQS</sequence>
<gene>
    <name evidence="1" type="ORF">WISP_141156</name>
</gene>
<reference evidence="1" key="1">
    <citation type="submission" date="2019-10" db="EMBL/GenBank/DDBJ databases">
        <authorList>
            <person name="Soares A.E.R."/>
            <person name="Aleixo A."/>
            <person name="Schneider P."/>
            <person name="Miyaki C.Y."/>
            <person name="Schneider M.P."/>
            <person name="Mello C."/>
            <person name="Vasconcelos A.T.R."/>
        </authorList>
    </citation>
    <scope>NUCLEOTIDE SEQUENCE</scope>
    <source>
        <tissue evidence="1">Muscle</tissue>
    </source>
</reference>
<protein>
    <submittedName>
        <fullName evidence="1">Uncharacterized protein</fullName>
    </submittedName>
</protein>
<proteinExistence type="predicted"/>